<accession>A0A0G0WIS0</accession>
<sequence length="53" mass="6205">MTKHAKALSVIALGTVFILGAIIWFQYEYSKWEHRQRLNAALQEVYEKAGYFN</sequence>
<dbReference type="EMBL" id="LCBN01000042">
    <property type="protein sequence ID" value="KKS12765.1"/>
    <property type="molecule type" value="Genomic_DNA"/>
</dbReference>
<protein>
    <submittedName>
        <fullName evidence="2">Uncharacterized protein</fullName>
    </submittedName>
</protein>
<keyword evidence="1" id="KW-0812">Transmembrane</keyword>
<gene>
    <name evidence="2" type="ORF">UU67_C0042G0011</name>
</gene>
<dbReference type="AlphaFoldDB" id="A0A0G0WIS0"/>
<comment type="caution">
    <text evidence="2">The sequence shown here is derived from an EMBL/GenBank/DDBJ whole genome shotgun (WGS) entry which is preliminary data.</text>
</comment>
<evidence type="ECO:0000256" key="1">
    <source>
        <dbReference type="SAM" id="Phobius"/>
    </source>
</evidence>
<reference evidence="2 3" key="1">
    <citation type="journal article" date="2015" name="Nature">
        <title>rRNA introns, odd ribosomes, and small enigmatic genomes across a large radiation of phyla.</title>
        <authorList>
            <person name="Brown C.T."/>
            <person name="Hug L.A."/>
            <person name="Thomas B.C."/>
            <person name="Sharon I."/>
            <person name="Castelle C.J."/>
            <person name="Singh A."/>
            <person name="Wilkins M.J."/>
            <person name="Williams K.H."/>
            <person name="Banfield J.F."/>
        </authorList>
    </citation>
    <scope>NUCLEOTIDE SEQUENCE [LARGE SCALE GENOMIC DNA]</scope>
</reference>
<organism evidence="2 3">
    <name type="scientific">Candidatus Daviesbacteria bacterium GW2011_GWB1_41_5</name>
    <dbReference type="NCBI Taxonomy" id="1618429"/>
    <lineage>
        <taxon>Bacteria</taxon>
        <taxon>Candidatus Daviesiibacteriota</taxon>
    </lineage>
</organism>
<keyword evidence="1" id="KW-1133">Transmembrane helix</keyword>
<proteinExistence type="predicted"/>
<keyword evidence="1" id="KW-0472">Membrane</keyword>
<evidence type="ECO:0000313" key="2">
    <source>
        <dbReference type="EMBL" id="KKS12765.1"/>
    </source>
</evidence>
<dbReference type="Proteomes" id="UP000034753">
    <property type="component" value="Unassembled WGS sequence"/>
</dbReference>
<feature type="transmembrane region" description="Helical" evidence="1">
    <location>
        <begin position="7"/>
        <end position="27"/>
    </location>
</feature>
<name>A0A0G0WIS0_9BACT</name>
<evidence type="ECO:0000313" key="3">
    <source>
        <dbReference type="Proteomes" id="UP000034753"/>
    </source>
</evidence>